<dbReference type="SUPFAM" id="SSF50729">
    <property type="entry name" value="PH domain-like"/>
    <property type="match status" value="1"/>
</dbReference>
<feature type="compositionally biased region" description="Polar residues" evidence="1">
    <location>
        <begin position="889"/>
        <end position="900"/>
    </location>
</feature>
<dbReference type="SMART" id="SM00233">
    <property type="entry name" value="PH"/>
    <property type="match status" value="1"/>
</dbReference>
<evidence type="ECO:0000256" key="1">
    <source>
        <dbReference type="SAM" id="MobiDB-lite"/>
    </source>
</evidence>
<accession>A0A875RWW2</accession>
<feature type="compositionally biased region" description="Polar residues" evidence="1">
    <location>
        <begin position="8"/>
        <end position="30"/>
    </location>
</feature>
<dbReference type="Proteomes" id="UP000662931">
    <property type="component" value="Chromosome 1"/>
</dbReference>
<evidence type="ECO:0000313" key="3">
    <source>
        <dbReference type="EMBL" id="QPG73038.1"/>
    </source>
</evidence>
<dbReference type="InterPro" id="IPR001849">
    <property type="entry name" value="PH_domain"/>
</dbReference>
<feature type="compositionally biased region" description="Polar residues" evidence="1">
    <location>
        <begin position="906"/>
        <end position="928"/>
    </location>
</feature>
<dbReference type="CDD" id="cd00821">
    <property type="entry name" value="PH"/>
    <property type="match status" value="1"/>
</dbReference>
<organism evidence="3 4">
    <name type="scientific">Eeniella nana</name>
    <name type="common">Yeast</name>
    <name type="synonym">Brettanomyces nanus</name>
    <dbReference type="NCBI Taxonomy" id="13502"/>
    <lineage>
        <taxon>Eukaryota</taxon>
        <taxon>Fungi</taxon>
        <taxon>Dikarya</taxon>
        <taxon>Ascomycota</taxon>
        <taxon>Saccharomycotina</taxon>
        <taxon>Pichiomycetes</taxon>
        <taxon>Pichiales</taxon>
        <taxon>Pichiaceae</taxon>
        <taxon>Brettanomyces</taxon>
    </lineage>
</organism>
<feature type="compositionally biased region" description="Polar residues" evidence="1">
    <location>
        <begin position="754"/>
        <end position="785"/>
    </location>
</feature>
<feature type="region of interest" description="Disordered" evidence="1">
    <location>
        <begin position="634"/>
        <end position="711"/>
    </location>
</feature>
<feature type="compositionally biased region" description="Low complexity" evidence="1">
    <location>
        <begin position="1036"/>
        <end position="1046"/>
    </location>
</feature>
<dbReference type="Pfam" id="PF00169">
    <property type="entry name" value="PH"/>
    <property type="match status" value="1"/>
</dbReference>
<feature type="compositionally biased region" description="Low complexity" evidence="1">
    <location>
        <begin position="950"/>
        <end position="988"/>
    </location>
</feature>
<feature type="compositionally biased region" description="Polar residues" evidence="1">
    <location>
        <begin position="585"/>
        <end position="598"/>
    </location>
</feature>
<feature type="region of interest" description="Disordered" evidence="1">
    <location>
        <begin position="513"/>
        <end position="602"/>
    </location>
</feature>
<feature type="domain" description="PH" evidence="2">
    <location>
        <begin position="67"/>
        <end position="181"/>
    </location>
</feature>
<feature type="compositionally biased region" description="Low complexity" evidence="1">
    <location>
        <begin position="573"/>
        <end position="584"/>
    </location>
</feature>
<feature type="compositionally biased region" description="Basic and acidic residues" evidence="1">
    <location>
        <begin position="553"/>
        <end position="562"/>
    </location>
</feature>
<dbReference type="InterPro" id="IPR011993">
    <property type="entry name" value="PH-like_dom_sf"/>
</dbReference>
<feature type="region of interest" description="Disordered" evidence="1">
    <location>
        <begin position="1"/>
        <end position="49"/>
    </location>
</feature>
<name>A0A875RWW2_EENNA</name>
<dbReference type="PROSITE" id="PS50003">
    <property type="entry name" value="PH_DOMAIN"/>
    <property type="match status" value="1"/>
</dbReference>
<dbReference type="RefSeq" id="XP_038776603.1">
    <property type="nucleotide sequence ID" value="XM_038920675.1"/>
</dbReference>
<feature type="region of interest" description="Disordered" evidence="1">
    <location>
        <begin position="753"/>
        <end position="860"/>
    </location>
</feature>
<dbReference type="Gene3D" id="2.30.29.30">
    <property type="entry name" value="Pleckstrin-homology domain (PH domain)/Phosphotyrosine-binding domain (PTB)"/>
    <property type="match status" value="1"/>
</dbReference>
<dbReference type="KEGG" id="bnn:FOA43_000342"/>
<protein>
    <recommendedName>
        <fullName evidence="2">PH domain-containing protein</fullName>
    </recommendedName>
</protein>
<proteinExistence type="predicted"/>
<sequence>MQKLRAFSRNSGFGSHSPSPEPSQYTSPSFDDSEAPGSPTPMTMEGKGELSPEMAPIVTLLSAQANRKYHEGFFMLLKDLNSAGQPADRRWVEVYAILIGNELSYWDASIMKNGDLNTENKPSYINFSDAVIKPMVSLPSSQGPMANVIIVSTTLKNRFILQFSSTEQFRRWHSALRLAAFEYKSLQEAYTAALLSARGSLLSNIRVILAETKFAHEDWTSVRFGTGMPWKRCYCVIEPPKKRSKKHKTGDKFQGHAVFYESEKKNKKLIMATIMSAESVYAVYPRNYTVIDHSTMLKLDGEILFEKSEGSKRCSIFMMPEQHSAVPGYDTLIRFLIPLMDAFKLYGRPQRMNADKTDPHSLLFALPVLPNVHYLETQDIMQLTSSASSLAWDIPQWDTSIKQIIQVKMSKGYTGCGSADGVIGAVNFLDASKDMASGKIRTISASSTAARPKMLSSKLSLMSSSQSSIGTSFATSSETAEKFDHATVPRIQLGDDGNNGDENNSVVQTKSILSTHPLPNLPAFDMYPESGEREAQQFESMYPIESGKPNLESPDRKLDTKHHYQTTQHSPTASDRSSLDARASYLSSQEGTRASHSRASGEGGKIVSIYKKYAQLPPPGDKTLTNLTGALSLDSKGDASKDAEEEDLYPQDESSPDIPAEWKQSDQFGGPSSADKYHSPNRLYPENRESAESSGSNGASDDSDFQLPVLKSNQTGMLSPFTEFHESFNHSMKDNLKYPNNFNRIPASIGAATSLHSQILPKQQRSEGSPGNAAPSRQSAQQMQELRSAAKHKLQRRAPPSMEGRAPAHNVAPQSIVYEKPRNPYLKTTGNGSSSSLGYHTPVNQQQPPSNPPPLEQEAPGHNLTAEARNLRMPPLFDNYSGDADPRYNHTTGPSPQSGSYGRANQEPSRNRNYWPSAKQQEQQMQQPRLDNNGLVQAGHVYNDNSPRLQQRQAQAQAQAQMEVHSQSQQLRQQQPSQQYQHFQQNPQQHEKQNYQYQDPHQVQYPDNPYMQSPGTPHHHNHHVQNPYDSPQRLATQQVQQSSTQQKAYTAGGKGPYAHANFTNNASQGYTKNPYAG</sequence>
<gene>
    <name evidence="3" type="ORF">FOA43_000342</name>
</gene>
<reference evidence="3" key="1">
    <citation type="submission" date="2020-10" db="EMBL/GenBank/DDBJ databases">
        <authorList>
            <person name="Roach M.J.R."/>
        </authorList>
    </citation>
    <scope>NUCLEOTIDE SEQUENCE</scope>
    <source>
        <strain evidence="3">CBS 1945</strain>
    </source>
</reference>
<dbReference type="Pfam" id="PF25381">
    <property type="entry name" value="PH_26"/>
    <property type="match status" value="1"/>
</dbReference>
<dbReference type="OrthoDB" id="5563754at2759"/>
<feature type="region of interest" description="Disordered" evidence="1">
    <location>
        <begin position="872"/>
        <end position="928"/>
    </location>
</feature>
<feature type="compositionally biased region" description="Polar residues" evidence="1">
    <location>
        <begin position="1061"/>
        <end position="1071"/>
    </location>
</feature>
<dbReference type="EMBL" id="CP064812">
    <property type="protein sequence ID" value="QPG73038.1"/>
    <property type="molecule type" value="Genomic_DNA"/>
</dbReference>
<dbReference type="GeneID" id="62193743"/>
<feature type="region of interest" description="Disordered" evidence="1">
    <location>
        <begin position="948"/>
        <end position="1077"/>
    </location>
</feature>
<dbReference type="InterPro" id="IPR058155">
    <property type="entry name" value="Skg3/CAF120-like_PH"/>
</dbReference>
<keyword evidence="4" id="KW-1185">Reference proteome</keyword>
<dbReference type="AlphaFoldDB" id="A0A875RWW2"/>
<feature type="compositionally biased region" description="Polar residues" evidence="1">
    <location>
        <begin position="826"/>
        <end position="838"/>
    </location>
</feature>
<evidence type="ECO:0000259" key="2">
    <source>
        <dbReference type="PROSITE" id="PS50003"/>
    </source>
</evidence>
<evidence type="ECO:0000313" key="4">
    <source>
        <dbReference type="Proteomes" id="UP000662931"/>
    </source>
</evidence>